<evidence type="ECO:0000313" key="2">
    <source>
        <dbReference type="Proteomes" id="UP000689195"/>
    </source>
</evidence>
<protein>
    <submittedName>
        <fullName evidence="1">Uncharacterized protein</fullName>
    </submittedName>
</protein>
<dbReference type="EMBL" id="CAJJDO010000068">
    <property type="protein sequence ID" value="CAD8177849.1"/>
    <property type="molecule type" value="Genomic_DNA"/>
</dbReference>
<reference evidence="1" key="1">
    <citation type="submission" date="2021-01" db="EMBL/GenBank/DDBJ databases">
        <authorList>
            <consortium name="Genoscope - CEA"/>
            <person name="William W."/>
        </authorList>
    </citation>
    <scope>NUCLEOTIDE SEQUENCE</scope>
</reference>
<proteinExistence type="predicted"/>
<sequence>MVLKSITLQWLLGLGSFKRFQINLSSQRPFYLKSLNSYDWNNILISQSCSTQFKYIKICRQSFKLVQTPLYSNIVDQLAIELILPIQQNMNNHLFIGPVLFHLLNYLNLRKKMMKSAIIILIKKMSIN</sequence>
<gene>
    <name evidence="1" type="ORF">PPENT_87.1.T0680138</name>
</gene>
<dbReference type="AlphaFoldDB" id="A0A8S1VQH9"/>
<accession>A0A8S1VQH9</accession>
<evidence type="ECO:0000313" key="1">
    <source>
        <dbReference type="EMBL" id="CAD8177849.1"/>
    </source>
</evidence>
<dbReference type="Proteomes" id="UP000689195">
    <property type="component" value="Unassembled WGS sequence"/>
</dbReference>
<keyword evidence="2" id="KW-1185">Reference proteome</keyword>
<organism evidence="1 2">
    <name type="scientific">Paramecium pentaurelia</name>
    <dbReference type="NCBI Taxonomy" id="43138"/>
    <lineage>
        <taxon>Eukaryota</taxon>
        <taxon>Sar</taxon>
        <taxon>Alveolata</taxon>
        <taxon>Ciliophora</taxon>
        <taxon>Intramacronucleata</taxon>
        <taxon>Oligohymenophorea</taxon>
        <taxon>Peniculida</taxon>
        <taxon>Parameciidae</taxon>
        <taxon>Paramecium</taxon>
    </lineage>
</organism>
<name>A0A8S1VQH9_9CILI</name>
<comment type="caution">
    <text evidence="1">The sequence shown here is derived from an EMBL/GenBank/DDBJ whole genome shotgun (WGS) entry which is preliminary data.</text>
</comment>